<evidence type="ECO:0000256" key="1">
    <source>
        <dbReference type="SAM" id="MobiDB-lite"/>
    </source>
</evidence>
<evidence type="ECO:0000313" key="2">
    <source>
        <dbReference type="EMBL" id="OBA28829.1"/>
    </source>
</evidence>
<dbReference type="Proteomes" id="UP000092321">
    <property type="component" value="Unassembled WGS sequence"/>
</dbReference>
<evidence type="ECO:0000313" key="3">
    <source>
        <dbReference type="Proteomes" id="UP000092321"/>
    </source>
</evidence>
<accession>A0A1B7TJC1</accession>
<comment type="caution">
    <text evidence="2">The sequence shown here is derived from an EMBL/GenBank/DDBJ whole genome shotgun (WGS) entry which is preliminary data.</text>
</comment>
<keyword evidence="3" id="KW-1185">Reference proteome</keyword>
<sequence>MGPRTRKVVLRKTPLTYEQHYSLLYKYPRKSIINEYYIKNKYLHRIRLSSDIDGLNRLRDRTRRINYFEDSLANRTVNSDSDNNLIYRSRNTFKNRKPKGNKGSRSRTASPKKKKRKIMGDGTANNSSNNTPRFQRHQNRLFLD</sequence>
<feature type="compositionally biased region" description="Polar residues" evidence="1">
    <location>
        <begin position="123"/>
        <end position="133"/>
    </location>
</feature>
<feature type="compositionally biased region" description="Polar residues" evidence="1">
    <location>
        <begin position="79"/>
        <end position="90"/>
    </location>
</feature>
<organism evidence="2 3">
    <name type="scientific">Hanseniaspora valbyensis NRRL Y-1626</name>
    <dbReference type="NCBI Taxonomy" id="766949"/>
    <lineage>
        <taxon>Eukaryota</taxon>
        <taxon>Fungi</taxon>
        <taxon>Dikarya</taxon>
        <taxon>Ascomycota</taxon>
        <taxon>Saccharomycotina</taxon>
        <taxon>Saccharomycetes</taxon>
        <taxon>Saccharomycodales</taxon>
        <taxon>Saccharomycodaceae</taxon>
        <taxon>Hanseniaspora</taxon>
    </lineage>
</organism>
<proteinExistence type="predicted"/>
<reference evidence="3" key="1">
    <citation type="journal article" date="2016" name="Proc. Natl. Acad. Sci. U.S.A.">
        <title>Comparative genomics of biotechnologically important yeasts.</title>
        <authorList>
            <person name="Riley R."/>
            <person name="Haridas S."/>
            <person name="Wolfe K.H."/>
            <person name="Lopes M.R."/>
            <person name="Hittinger C.T."/>
            <person name="Goeker M."/>
            <person name="Salamov A.A."/>
            <person name="Wisecaver J.H."/>
            <person name="Long T.M."/>
            <person name="Calvey C.H."/>
            <person name="Aerts A.L."/>
            <person name="Barry K.W."/>
            <person name="Choi C."/>
            <person name="Clum A."/>
            <person name="Coughlan A.Y."/>
            <person name="Deshpande S."/>
            <person name="Douglass A.P."/>
            <person name="Hanson S.J."/>
            <person name="Klenk H.-P."/>
            <person name="LaButti K.M."/>
            <person name="Lapidus A."/>
            <person name="Lindquist E.A."/>
            <person name="Lipzen A.M."/>
            <person name="Meier-Kolthoff J.P."/>
            <person name="Ohm R.A."/>
            <person name="Otillar R.P."/>
            <person name="Pangilinan J.L."/>
            <person name="Peng Y."/>
            <person name="Rokas A."/>
            <person name="Rosa C.A."/>
            <person name="Scheuner C."/>
            <person name="Sibirny A.A."/>
            <person name="Slot J.C."/>
            <person name="Stielow J.B."/>
            <person name="Sun H."/>
            <person name="Kurtzman C.P."/>
            <person name="Blackwell M."/>
            <person name="Grigoriev I.V."/>
            <person name="Jeffries T.W."/>
        </authorList>
    </citation>
    <scope>NUCLEOTIDE SEQUENCE [LARGE SCALE GENOMIC DNA]</scope>
    <source>
        <strain evidence="3">NRRL Y-1626</strain>
    </source>
</reference>
<gene>
    <name evidence="2" type="ORF">HANVADRAFT_47020</name>
</gene>
<feature type="compositionally biased region" description="Basic residues" evidence="1">
    <location>
        <begin position="134"/>
        <end position="144"/>
    </location>
</feature>
<name>A0A1B7TJC1_9ASCO</name>
<feature type="compositionally biased region" description="Basic residues" evidence="1">
    <location>
        <begin position="91"/>
        <end position="117"/>
    </location>
</feature>
<dbReference type="EMBL" id="LXPE01000002">
    <property type="protein sequence ID" value="OBA28829.1"/>
    <property type="molecule type" value="Genomic_DNA"/>
</dbReference>
<dbReference type="AlphaFoldDB" id="A0A1B7TJC1"/>
<protein>
    <submittedName>
        <fullName evidence="2">Uncharacterized protein</fullName>
    </submittedName>
</protein>
<feature type="region of interest" description="Disordered" evidence="1">
    <location>
        <begin position="79"/>
        <end position="144"/>
    </location>
</feature>